<sequence length="391" mass="44132">MQVFHTESKIIITCNKRLSPYLQQEVEALGYEPTRVFNTGVELQGTVTDTIPLNLNLRCGSQVLYLLKAFIANDPAELYNELVTIEWEKLIDFAGYFSVTSNVNNEHILTPLFANVKVKDAIVDRIKSIKGIRPNSGPEVNKTVVHLYWQDNRAEIFLDTSGETLAKHSYRKIPGKAPMLEALATSTIMATNWDRKSTFINPMCGSGTLAIEAALLATDKYPGLFRMNYGFMHLSGYDETVFFAERRALKDKAKKETSFKIIATDISADAVDVARKNAKTAGVEHLIDFAVCDFEETDVPAEPGIVMFNPEYGERLGVHTKLEMTYKRVGDFLKKKCLGYRGYVFTGNPDLAKKIGLRAARKIEFYNGKLDCRLFEYELYQGSKREPKPEN</sequence>
<feature type="domain" description="THUMP" evidence="4">
    <location>
        <begin position="74"/>
        <end position="159"/>
    </location>
</feature>
<keyword evidence="2" id="KW-0808">Transferase</keyword>
<dbReference type="AlphaFoldDB" id="A0A316HFZ4"/>
<evidence type="ECO:0000313" key="7">
    <source>
        <dbReference type="Proteomes" id="UP000245678"/>
    </source>
</evidence>
<dbReference type="PANTHER" id="PTHR47313:SF1">
    <property type="entry name" value="RIBOSOMAL RNA LARGE SUBUNIT METHYLTRANSFERASE K_L"/>
    <property type="match status" value="1"/>
</dbReference>
<proteinExistence type="predicted"/>
<evidence type="ECO:0000256" key="1">
    <source>
        <dbReference type="ARBA" id="ARBA00022603"/>
    </source>
</evidence>
<evidence type="ECO:0000259" key="3">
    <source>
        <dbReference type="Pfam" id="PF01170"/>
    </source>
</evidence>
<dbReference type="CDD" id="cd11715">
    <property type="entry name" value="THUMP_AdoMetMT"/>
    <property type="match status" value="1"/>
</dbReference>
<evidence type="ECO:0000256" key="2">
    <source>
        <dbReference type="ARBA" id="ARBA00022679"/>
    </source>
</evidence>
<dbReference type="InterPro" id="IPR029063">
    <property type="entry name" value="SAM-dependent_MTases_sf"/>
</dbReference>
<dbReference type="Gene3D" id="3.30.2130.30">
    <property type="match status" value="1"/>
</dbReference>
<name>A0A316HFZ4_9SPHI</name>
<dbReference type="PANTHER" id="PTHR47313">
    <property type="entry name" value="RIBOSOMAL RNA LARGE SUBUNIT METHYLTRANSFERASE K/L"/>
    <property type="match status" value="1"/>
</dbReference>
<dbReference type="Proteomes" id="UP000245678">
    <property type="component" value="Unassembled WGS sequence"/>
</dbReference>
<protein>
    <submittedName>
        <fullName evidence="6">Putative N6-adenine-specific DNA methylase</fullName>
    </submittedName>
</protein>
<reference evidence="6 7" key="1">
    <citation type="submission" date="2018-05" db="EMBL/GenBank/DDBJ databases">
        <title>Genomic Encyclopedia of Archaeal and Bacterial Type Strains, Phase II (KMG-II): from individual species to whole genera.</title>
        <authorList>
            <person name="Goeker M."/>
        </authorList>
    </citation>
    <scope>NUCLEOTIDE SEQUENCE [LARGE SCALE GENOMIC DNA]</scope>
    <source>
        <strain evidence="6 7">DSM 19975</strain>
    </source>
</reference>
<comment type="caution">
    <text evidence="6">The sequence shown here is derived from an EMBL/GenBank/DDBJ whole genome shotgun (WGS) entry which is preliminary data.</text>
</comment>
<dbReference type="RefSeq" id="WP_109609801.1">
    <property type="nucleotide sequence ID" value="NZ_QGHA01000013.1"/>
</dbReference>
<keyword evidence="7" id="KW-1185">Reference proteome</keyword>
<dbReference type="InterPro" id="IPR000241">
    <property type="entry name" value="RlmKL-like_Mtase"/>
</dbReference>
<dbReference type="GO" id="GO:0008990">
    <property type="term" value="F:rRNA (guanine-N2-)-methyltransferase activity"/>
    <property type="evidence" value="ECO:0007669"/>
    <property type="project" value="TreeGrafter"/>
</dbReference>
<dbReference type="SUPFAM" id="SSF53335">
    <property type="entry name" value="S-adenosyl-L-methionine-dependent methyltransferases"/>
    <property type="match status" value="1"/>
</dbReference>
<dbReference type="Gene3D" id="3.40.50.150">
    <property type="entry name" value="Vaccinia Virus protein VP39"/>
    <property type="match status" value="1"/>
</dbReference>
<dbReference type="Pfam" id="PF22020">
    <property type="entry name" value="RlmL_1st"/>
    <property type="match status" value="1"/>
</dbReference>
<dbReference type="GO" id="GO:0070043">
    <property type="term" value="F:rRNA (guanine-N7-)-methyltransferase activity"/>
    <property type="evidence" value="ECO:0007669"/>
    <property type="project" value="TreeGrafter"/>
</dbReference>
<evidence type="ECO:0000259" key="4">
    <source>
        <dbReference type="Pfam" id="PF02926"/>
    </source>
</evidence>
<feature type="domain" description="Ribosomal RNA large subunit methyltransferase K/L-like methyltransferase" evidence="3">
    <location>
        <begin position="169"/>
        <end position="374"/>
    </location>
</feature>
<organism evidence="6 7">
    <name type="scientific">Mucilaginibacter oryzae</name>
    <dbReference type="NCBI Taxonomy" id="468058"/>
    <lineage>
        <taxon>Bacteria</taxon>
        <taxon>Pseudomonadati</taxon>
        <taxon>Bacteroidota</taxon>
        <taxon>Sphingobacteriia</taxon>
        <taxon>Sphingobacteriales</taxon>
        <taxon>Sphingobacteriaceae</taxon>
        <taxon>Mucilaginibacter</taxon>
    </lineage>
</organism>
<dbReference type="InterPro" id="IPR004114">
    <property type="entry name" value="THUMP_dom"/>
</dbReference>
<dbReference type="Pfam" id="PF01170">
    <property type="entry name" value="UPF0020"/>
    <property type="match status" value="1"/>
</dbReference>
<dbReference type="EMBL" id="QGHA01000013">
    <property type="protein sequence ID" value="PWK71434.1"/>
    <property type="molecule type" value="Genomic_DNA"/>
</dbReference>
<evidence type="ECO:0000259" key="5">
    <source>
        <dbReference type="Pfam" id="PF22020"/>
    </source>
</evidence>
<keyword evidence="1 6" id="KW-0489">Methyltransferase</keyword>
<accession>A0A316HFZ4</accession>
<dbReference type="InterPro" id="IPR054170">
    <property type="entry name" value="RlmL_1st"/>
</dbReference>
<evidence type="ECO:0000313" key="6">
    <source>
        <dbReference type="EMBL" id="PWK71434.1"/>
    </source>
</evidence>
<dbReference type="GO" id="GO:0003723">
    <property type="term" value="F:RNA binding"/>
    <property type="evidence" value="ECO:0007669"/>
    <property type="project" value="InterPro"/>
</dbReference>
<gene>
    <name evidence="6" type="ORF">LX99_04457</name>
</gene>
<dbReference type="Pfam" id="PF02926">
    <property type="entry name" value="THUMP"/>
    <property type="match status" value="1"/>
</dbReference>
<feature type="domain" description="RlmL ferredoxin-like" evidence="5">
    <location>
        <begin position="9"/>
        <end position="64"/>
    </location>
</feature>